<sequence>MLPVHYEGWRHFVEGREAMERALAGASAGVRESFRWLPIGTAEEVTV</sequence>
<dbReference type="RefSeq" id="WP_184981122.1">
    <property type="nucleotide sequence ID" value="NZ_BAAALO010000054.1"/>
</dbReference>
<accession>A0A7X0M667</accession>
<proteinExistence type="predicted"/>
<name>A0A7X0M667_9ACTN</name>
<keyword evidence="2" id="KW-1185">Reference proteome</keyword>
<gene>
    <name evidence="1" type="ORF">BJ992_002834</name>
</gene>
<evidence type="ECO:0000313" key="1">
    <source>
        <dbReference type="EMBL" id="MBB6473403.1"/>
    </source>
</evidence>
<evidence type="ECO:0008006" key="3">
    <source>
        <dbReference type="Google" id="ProtNLM"/>
    </source>
</evidence>
<dbReference type="AlphaFoldDB" id="A0A7X0M667"/>
<dbReference type="EMBL" id="JACHIU010000001">
    <property type="protein sequence ID" value="MBB6473403.1"/>
    <property type="molecule type" value="Genomic_DNA"/>
</dbReference>
<dbReference type="Proteomes" id="UP000555564">
    <property type="component" value="Unassembled WGS sequence"/>
</dbReference>
<protein>
    <recommendedName>
        <fullName evidence="3">MBL fold metallo-hydrolase</fullName>
    </recommendedName>
</protein>
<organism evidence="1 2">
    <name type="scientific">Sphaerisporangium rubeum</name>
    <dbReference type="NCBI Taxonomy" id="321317"/>
    <lineage>
        <taxon>Bacteria</taxon>
        <taxon>Bacillati</taxon>
        <taxon>Actinomycetota</taxon>
        <taxon>Actinomycetes</taxon>
        <taxon>Streptosporangiales</taxon>
        <taxon>Streptosporangiaceae</taxon>
        <taxon>Sphaerisporangium</taxon>
    </lineage>
</organism>
<evidence type="ECO:0000313" key="2">
    <source>
        <dbReference type="Proteomes" id="UP000555564"/>
    </source>
</evidence>
<comment type="caution">
    <text evidence="1">The sequence shown here is derived from an EMBL/GenBank/DDBJ whole genome shotgun (WGS) entry which is preliminary data.</text>
</comment>
<reference evidence="1 2" key="1">
    <citation type="submission" date="2020-08" db="EMBL/GenBank/DDBJ databases">
        <title>Sequencing the genomes of 1000 actinobacteria strains.</title>
        <authorList>
            <person name="Klenk H.-P."/>
        </authorList>
    </citation>
    <scope>NUCLEOTIDE SEQUENCE [LARGE SCALE GENOMIC DNA]</scope>
    <source>
        <strain evidence="1 2">DSM 44936</strain>
    </source>
</reference>